<dbReference type="Proteomes" id="UP000182160">
    <property type="component" value="Unassembled WGS sequence"/>
</dbReference>
<dbReference type="PANTHER" id="PTHR33415">
    <property type="entry name" value="PROTEIN EMBRYO DEFECTIVE 514"/>
    <property type="match status" value="1"/>
</dbReference>
<gene>
    <name evidence="1" type="ORF">SAMN04488077_1146</name>
</gene>
<accession>A0A1H8EWR4</accession>
<protein>
    <recommendedName>
        <fullName evidence="3">DUF3223 domain-containing protein</fullName>
    </recommendedName>
</protein>
<evidence type="ECO:0000313" key="2">
    <source>
        <dbReference type="Proteomes" id="UP000182160"/>
    </source>
</evidence>
<evidence type="ECO:0008006" key="3">
    <source>
        <dbReference type="Google" id="ProtNLM"/>
    </source>
</evidence>
<dbReference type="Pfam" id="PF11523">
    <property type="entry name" value="DUF3223"/>
    <property type="match status" value="1"/>
</dbReference>
<dbReference type="EMBL" id="FOBO01000014">
    <property type="protein sequence ID" value="SEN23923.1"/>
    <property type="molecule type" value="Genomic_DNA"/>
</dbReference>
<proteinExistence type="predicted"/>
<name>A0A1H8EWR4_9RHOB</name>
<reference evidence="1 2" key="1">
    <citation type="submission" date="2016-10" db="EMBL/GenBank/DDBJ databases">
        <authorList>
            <person name="de Groot N.N."/>
        </authorList>
    </citation>
    <scope>NUCLEOTIDE SEQUENCE [LARGE SCALE GENOMIC DNA]</scope>
    <source>
        <strain evidence="1 2">DSM 11457</strain>
    </source>
</reference>
<dbReference type="InterPro" id="IPR044673">
    <property type="entry name" value="DCL-like"/>
</dbReference>
<sequence>MARAQPVNIGGIDFPKKSAALAHFRGILYRFEFEERISGADEEFLNAAIERHPDYLAKTGVGIEHFFVGRGDFGTRCFWIRRIDGTEVRFSFKSCV</sequence>
<dbReference type="RefSeq" id="WP_074787344.1">
    <property type="nucleotide sequence ID" value="NZ_FOBO01000014.1"/>
</dbReference>
<organism evidence="1 2">
    <name type="scientific">Roseovarius tolerans</name>
    <dbReference type="NCBI Taxonomy" id="74031"/>
    <lineage>
        <taxon>Bacteria</taxon>
        <taxon>Pseudomonadati</taxon>
        <taxon>Pseudomonadota</taxon>
        <taxon>Alphaproteobacteria</taxon>
        <taxon>Rhodobacterales</taxon>
        <taxon>Roseobacteraceae</taxon>
        <taxon>Roseovarius</taxon>
    </lineage>
</organism>
<dbReference type="Gene3D" id="3.10.450.40">
    <property type="match status" value="1"/>
</dbReference>
<evidence type="ECO:0000313" key="1">
    <source>
        <dbReference type="EMBL" id="SEN23923.1"/>
    </source>
</evidence>
<dbReference type="PANTHER" id="PTHR33415:SF12">
    <property type="entry name" value="PROTEIN EMBRYO DEFECTIVE 514"/>
    <property type="match status" value="1"/>
</dbReference>
<dbReference type="AlphaFoldDB" id="A0A1H8EWR4"/>